<dbReference type="RefSeq" id="WP_136140971.1">
    <property type="nucleotide sequence ID" value="NZ_CP039247.1"/>
</dbReference>
<evidence type="ECO:0000313" key="2">
    <source>
        <dbReference type="EMBL" id="QCB28201.1"/>
    </source>
</evidence>
<organism evidence="2 3">
    <name type="scientific">Corynebacterium endometrii</name>
    <dbReference type="NCBI Taxonomy" id="2488819"/>
    <lineage>
        <taxon>Bacteria</taxon>
        <taxon>Bacillati</taxon>
        <taxon>Actinomycetota</taxon>
        <taxon>Actinomycetes</taxon>
        <taxon>Mycobacteriales</taxon>
        <taxon>Corynebacteriaceae</taxon>
        <taxon>Corynebacterium</taxon>
    </lineage>
</organism>
<dbReference type="InterPro" id="IPR027417">
    <property type="entry name" value="P-loop_NTPase"/>
</dbReference>
<protein>
    <recommendedName>
        <fullName evidence="1">Helicase C-terminal domain-containing protein</fullName>
    </recommendedName>
</protein>
<dbReference type="Gene3D" id="3.40.50.300">
    <property type="entry name" value="P-loop containing nucleotide triphosphate hydrolases"/>
    <property type="match status" value="2"/>
</dbReference>
<proteinExistence type="predicted"/>
<reference evidence="2 3" key="1">
    <citation type="submission" date="2019-04" db="EMBL/GenBank/DDBJ databases">
        <title>Corynebacterium endometrii sp. nov., isolated from the uterus of a cow with endometritis.</title>
        <authorList>
            <person name="Ballas P."/>
            <person name="Ruckert C."/>
            <person name="Wagener K."/>
            <person name="Drillich M."/>
            <person name="Kaempfer P."/>
            <person name="Busse H.-J."/>
            <person name="Ehling-Schulz M."/>
        </authorList>
    </citation>
    <scope>NUCLEOTIDE SEQUENCE [LARGE SCALE GENOMIC DNA]</scope>
    <source>
        <strain evidence="2 3">LMM-1653</strain>
    </source>
</reference>
<evidence type="ECO:0000259" key="1">
    <source>
        <dbReference type="PROSITE" id="PS51194"/>
    </source>
</evidence>
<keyword evidence="3" id="KW-1185">Reference proteome</keyword>
<dbReference type="InterPro" id="IPR001650">
    <property type="entry name" value="Helicase_C-like"/>
</dbReference>
<dbReference type="Pfam" id="PF00271">
    <property type="entry name" value="Helicase_C"/>
    <property type="match status" value="1"/>
</dbReference>
<dbReference type="Proteomes" id="UP000296352">
    <property type="component" value="Chromosome"/>
</dbReference>
<accession>A0A4P7QET8</accession>
<dbReference type="EMBL" id="CP039247">
    <property type="protein sequence ID" value="QCB28201.1"/>
    <property type="molecule type" value="Genomic_DNA"/>
</dbReference>
<name>A0A4P7QET8_9CORY</name>
<dbReference type="KEGG" id="cee:CENDO_04555"/>
<feature type="domain" description="Helicase C-terminal" evidence="1">
    <location>
        <begin position="811"/>
        <end position="947"/>
    </location>
</feature>
<dbReference type="PROSITE" id="PS51194">
    <property type="entry name" value="HELICASE_CTER"/>
    <property type="match status" value="1"/>
</dbReference>
<evidence type="ECO:0000313" key="3">
    <source>
        <dbReference type="Proteomes" id="UP000296352"/>
    </source>
</evidence>
<dbReference type="CDD" id="cd18785">
    <property type="entry name" value="SF2_C"/>
    <property type="match status" value="1"/>
</dbReference>
<sequence length="1112" mass="124182">MSETMNRPPSLSERYEAREELAQFVQDDLMGKPGEVIKGYPLDRILCGILHPQMDASLADGELNADIVNETPFTKASDHDFDMDPIIDDFDTEPVSEVTYSNTQKPSSIGITFAINDESDTQSILVSGSATRYVCDGDKADRQSEWRPVTVSTATGYSISVRDRTLYGHTVSDEVPGSNGSLRITYLIRKPVNGRIRVTVTLVNDNQATPKTRKDALCWFRPYIKVQTDQGYFVDGRPEFELNHRDSELQELDFLYRDQQFLAQGHSCSPHWDVKEIDSTDQTSDKVSVIETTLFPSYEVHLASPDAGVYGDVPQFDLLMGRIATERDGGQLHLLANAYEGWIDIRTEDLKAEFDSGKIDEREFEIGQNNLRDAERCLVRIRKGIESLSDDTIWRAFQLMSFAMIQQRTINERLALRDENGIPAVDLNNCRDFEQRWRPFQIAFILINLPALADPRHEDRELADLLFFPTGGGKTEAYLGCIGFSILYRRLIDPNDGGVSAIMRYTLRLLTTDQFDRAARLICALETIRRNQLPDSTVPISLGMWVGESSSPNTLATAEQELRKLVKGTASPDESILIRIRSCPACGETISYLDYKVTDHLQISCPRLSCDFNDGLPLYIVDEDLYALRPSMIVGTVDKFAQMAWRDDVRLLFSLDGKYCVPDLIIQDELHLISGPLGTMVGLYEAAIDTALSNISGTKPKVIASTATIRRANKQVRAVFDREAFQFPPAGITPGDNYFSKTASRGKLGTRRYIGVIAPGTSQASLLVRLYAAVLQAAEVSTASSKAIDPYWTLLGYFNSLRVLGSAYLQAVDDVPKRIEIIAKREGTDPRKNIDSNPPLELTSRVNAGEIITIRKKMEQQNSDAPNIVLATNMISVGLDIDRLGLMVVAGQPQNTSEYIQATSRVGRQHPGLVFVAFNAARTRDVSHFESFEPFHDTLYRSVEATTATPFAARARDRGAHGVLVSAVRLMFELLSSSNGAKEVQAFENEIREKVIKPIVRRAHRVSEFDSDALALETRLNALLDEWIEAAENGYLTGYGKMVNPKRGKPDSTGSLLVQAGQDEDSDRFGIGVPWETLTSLRDVDAETNVYQRVFPRTEDSNRHNKKEHNNG</sequence>
<dbReference type="SUPFAM" id="SSF52540">
    <property type="entry name" value="P-loop containing nucleoside triphosphate hydrolases"/>
    <property type="match status" value="1"/>
</dbReference>
<gene>
    <name evidence="2" type="ORF">CENDO_04555</name>
</gene>
<dbReference type="SMART" id="SM00490">
    <property type="entry name" value="HELICc"/>
    <property type="match status" value="1"/>
</dbReference>
<dbReference type="OrthoDB" id="713315at2"/>
<dbReference type="AlphaFoldDB" id="A0A4P7QET8"/>